<evidence type="ECO:0000256" key="1">
    <source>
        <dbReference type="SAM" id="MobiDB-lite"/>
    </source>
</evidence>
<evidence type="ECO:0000313" key="2">
    <source>
        <dbReference type="EMBL" id="KAF9459266.1"/>
    </source>
</evidence>
<accession>A0A9P5Y0T7</accession>
<feature type="region of interest" description="Disordered" evidence="1">
    <location>
        <begin position="1"/>
        <end position="113"/>
    </location>
</feature>
<proteinExistence type="predicted"/>
<sequence length="460" mass="46402">MSSIPGPDSLHPGVDLRHMTSNTVLGAPTSRDHRASHRVSQHLRMSPARSPTSIPSSPTSVHSSSSAIFERDIEPISPRSPSPSPHGHGHLHPSHPPNPHRIPRSKTTEQLEHSVPSVLDAAAAILAEDTDHTEHVSVLAPAPASGFDLTHIGRSSGFASPIGSFRSRSPSPTVGSSSGRVPQNRSSSLLLSIPGSSVSASPPGTSLLASASAISSSPPGPGAIGATGSPPTRPVVQTAVQPGSSTPSIVTPTSAYFSTTSSDGNGESPTTTTREHVAGTPTVTSTPAPAPTTTNTATAPIPIPAASTSTSHPPSPILSPAQKRLSFMSYSDLLTSTPASALPLSALTTSASAVEPPPHIPSVSGLSHSIHLGTSPSQSASAATSLRGFVMGSVVPVGVSGGSVAGGQSPALSLHVGLPGKRDSIVMLDDVGGEWEREGMGMGLEERLEIMVGAGARVAG</sequence>
<feature type="compositionally biased region" description="Low complexity" evidence="1">
    <location>
        <begin position="46"/>
        <end position="66"/>
    </location>
</feature>
<feature type="compositionally biased region" description="Low complexity" evidence="1">
    <location>
        <begin position="166"/>
        <end position="187"/>
    </location>
</feature>
<feature type="region of interest" description="Disordered" evidence="1">
    <location>
        <begin position="258"/>
        <end position="296"/>
    </location>
</feature>
<organism evidence="2 3">
    <name type="scientific">Collybia nuda</name>
    <dbReference type="NCBI Taxonomy" id="64659"/>
    <lineage>
        <taxon>Eukaryota</taxon>
        <taxon>Fungi</taxon>
        <taxon>Dikarya</taxon>
        <taxon>Basidiomycota</taxon>
        <taxon>Agaricomycotina</taxon>
        <taxon>Agaricomycetes</taxon>
        <taxon>Agaricomycetidae</taxon>
        <taxon>Agaricales</taxon>
        <taxon>Tricholomatineae</taxon>
        <taxon>Clitocybaceae</taxon>
        <taxon>Collybia</taxon>
    </lineage>
</organism>
<dbReference type="AlphaFoldDB" id="A0A9P5Y0T7"/>
<name>A0A9P5Y0T7_9AGAR</name>
<gene>
    <name evidence="2" type="ORF">BDZ94DRAFT_1051992</name>
</gene>
<feature type="region of interest" description="Disordered" evidence="1">
    <location>
        <begin position="159"/>
        <end position="187"/>
    </location>
</feature>
<comment type="caution">
    <text evidence="2">The sequence shown here is derived from an EMBL/GenBank/DDBJ whole genome shotgun (WGS) entry which is preliminary data.</text>
</comment>
<feature type="region of interest" description="Disordered" evidence="1">
    <location>
        <begin position="209"/>
        <end position="230"/>
    </location>
</feature>
<evidence type="ECO:0000313" key="3">
    <source>
        <dbReference type="Proteomes" id="UP000807353"/>
    </source>
</evidence>
<keyword evidence="3" id="KW-1185">Reference proteome</keyword>
<feature type="compositionally biased region" description="Low complexity" evidence="1">
    <location>
        <begin position="278"/>
        <end position="296"/>
    </location>
</feature>
<protein>
    <submittedName>
        <fullName evidence="2">Uncharacterized protein</fullName>
    </submittedName>
</protein>
<dbReference type="OrthoDB" id="2563900at2759"/>
<feature type="compositionally biased region" description="Polar residues" evidence="1">
    <location>
        <begin position="258"/>
        <end position="272"/>
    </location>
</feature>
<dbReference type="Proteomes" id="UP000807353">
    <property type="component" value="Unassembled WGS sequence"/>
</dbReference>
<dbReference type="EMBL" id="MU150320">
    <property type="protein sequence ID" value="KAF9459266.1"/>
    <property type="molecule type" value="Genomic_DNA"/>
</dbReference>
<reference evidence="2" key="1">
    <citation type="submission" date="2020-11" db="EMBL/GenBank/DDBJ databases">
        <authorList>
            <consortium name="DOE Joint Genome Institute"/>
            <person name="Ahrendt S."/>
            <person name="Riley R."/>
            <person name="Andreopoulos W."/>
            <person name="Labutti K."/>
            <person name="Pangilinan J."/>
            <person name="Ruiz-Duenas F.J."/>
            <person name="Barrasa J.M."/>
            <person name="Sanchez-Garcia M."/>
            <person name="Camarero S."/>
            <person name="Miyauchi S."/>
            <person name="Serrano A."/>
            <person name="Linde D."/>
            <person name="Babiker R."/>
            <person name="Drula E."/>
            <person name="Ayuso-Fernandez I."/>
            <person name="Pacheco R."/>
            <person name="Padilla G."/>
            <person name="Ferreira P."/>
            <person name="Barriuso J."/>
            <person name="Kellner H."/>
            <person name="Castanera R."/>
            <person name="Alfaro M."/>
            <person name="Ramirez L."/>
            <person name="Pisabarro A.G."/>
            <person name="Kuo A."/>
            <person name="Tritt A."/>
            <person name="Lipzen A."/>
            <person name="He G."/>
            <person name="Yan M."/>
            <person name="Ng V."/>
            <person name="Cullen D."/>
            <person name="Martin F."/>
            <person name="Rosso M.-N."/>
            <person name="Henrissat B."/>
            <person name="Hibbett D."/>
            <person name="Martinez A.T."/>
            <person name="Grigoriev I.V."/>
        </authorList>
    </citation>
    <scope>NUCLEOTIDE SEQUENCE</scope>
    <source>
        <strain evidence="2">CBS 247.69</strain>
    </source>
</reference>